<evidence type="ECO:0000313" key="6">
    <source>
        <dbReference type="Proteomes" id="UP000562464"/>
    </source>
</evidence>
<comment type="caution">
    <text evidence="5">The sequence shown here is derived from an EMBL/GenBank/DDBJ whole genome shotgun (WGS) entry which is preliminary data.</text>
</comment>
<dbReference type="Pfam" id="PF01047">
    <property type="entry name" value="MarR"/>
    <property type="match status" value="1"/>
</dbReference>
<dbReference type="InterPro" id="IPR036390">
    <property type="entry name" value="WH_DNA-bd_sf"/>
</dbReference>
<feature type="domain" description="HTH marR-type" evidence="4">
    <location>
        <begin position="7"/>
        <end position="153"/>
    </location>
</feature>
<dbReference type="Proteomes" id="UP000562464">
    <property type="component" value="Unassembled WGS sequence"/>
</dbReference>
<name>A0A841C7E6_9LACT</name>
<dbReference type="InterPro" id="IPR052067">
    <property type="entry name" value="Metal_resp_HTH_trans_reg"/>
</dbReference>
<evidence type="ECO:0000259" key="4">
    <source>
        <dbReference type="PROSITE" id="PS50995"/>
    </source>
</evidence>
<keyword evidence="6" id="KW-1185">Reference proteome</keyword>
<evidence type="ECO:0000256" key="1">
    <source>
        <dbReference type="ARBA" id="ARBA00023015"/>
    </source>
</evidence>
<dbReference type="Gene3D" id="1.10.10.10">
    <property type="entry name" value="Winged helix-like DNA-binding domain superfamily/Winged helix DNA-binding domain"/>
    <property type="match status" value="1"/>
</dbReference>
<keyword evidence="3" id="KW-0804">Transcription</keyword>
<dbReference type="PROSITE" id="PS50995">
    <property type="entry name" value="HTH_MARR_2"/>
    <property type="match status" value="1"/>
</dbReference>
<dbReference type="InterPro" id="IPR000835">
    <property type="entry name" value="HTH_MarR-typ"/>
</dbReference>
<dbReference type="GO" id="GO:0003677">
    <property type="term" value="F:DNA binding"/>
    <property type="evidence" value="ECO:0007669"/>
    <property type="project" value="UniProtKB-KW"/>
</dbReference>
<dbReference type="GO" id="GO:0003700">
    <property type="term" value="F:DNA-binding transcription factor activity"/>
    <property type="evidence" value="ECO:0007669"/>
    <property type="project" value="InterPro"/>
</dbReference>
<dbReference type="InterPro" id="IPR023187">
    <property type="entry name" value="Tscrpt_reg_MarR-type_CS"/>
</dbReference>
<evidence type="ECO:0000256" key="3">
    <source>
        <dbReference type="ARBA" id="ARBA00023163"/>
    </source>
</evidence>
<dbReference type="PANTHER" id="PTHR35790:SF4">
    <property type="entry name" value="HTH-TYPE TRANSCRIPTIONAL REGULATOR PCHR"/>
    <property type="match status" value="1"/>
</dbReference>
<dbReference type="PANTHER" id="PTHR35790">
    <property type="entry name" value="HTH-TYPE TRANSCRIPTIONAL REGULATOR PCHR"/>
    <property type="match status" value="1"/>
</dbReference>
<dbReference type="AlphaFoldDB" id="A0A841C7E6"/>
<sequence>MKKKELRVEIRKELKRIISKDHDLQKLRKLFHEELPAPLFDVYQKLSKTDLTVLYANKGENFRAKDIVERIDVTQSAISKSIARLEKYGLVIKIPHPSNKKEFFIQNTLDGETIAQVRELYNSEQSHRFKKVSDQFSESDLKTVFRFLAQLNGEFAE</sequence>
<proteinExistence type="predicted"/>
<dbReference type="EMBL" id="JACHHV010000017">
    <property type="protein sequence ID" value="MBB5888227.1"/>
    <property type="molecule type" value="Genomic_DNA"/>
</dbReference>
<dbReference type="InterPro" id="IPR036388">
    <property type="entry name" value="WH-like_DNA-bd_sf"/>
</dbReference>
<keyword evidence="2 5" id="KW-0238">DNA-binding</keyword>
<dbReference type="PROSITE" id="PS01117">
    <property type="entry name" value="HTH_MARR_1"/>
    <property type="match status" value="1"/>
</dbReference>
<dbReference type="SMART" id="SM00347">
    <property type="entry name" value="HTH_MARR"/>
    <property type="match status" value="1"/>
</dbReference>
<protein>
    <submittedName>
        <fullName evidence="5">DNA-binding MarR family transcriptional regulator</fullName>
    </submittedName>
</protein>
<keyword evidence="1" id="KW-0805">Transcription regulation</keyword>
<dbReference type="RefSeq" id="WP_183540102.1">
    <property type="nucleotide sequence ID" value="NZ_JACHHV010000017.1"/>
</dbReference>
<dbReference type="SUPFAM" id="SSF46785">
    <property type="entry name" value="Winged helix' DNA-binding domain"/>
    <property type="match status" value="1"/>
</dbReference>
<accession>A0A841C7E6</accession>
<reference evidence="5 6" key="1">
    <citation type="submission" date="2020-08" db="EMBL/GenBank/DDBJ databases">
        <title>Genomic Encyclopedia of Type Strains, Phase IV (KMG-IV): sequencing the most valuable type-strain genomes for metagenomic binning, comparative biology and taxonomic classification.</title>
        <authorList>
            <person name="Goeker M."/>
        </authorList>
    </citation>
    <scope>NUCLEOTIDE SEQUENCE [LARGE SCALE GENOMIC DNA]</scope>
    <source>
        <strain evidence="5 6">DSM 14925</strain>
    </source>
</reference>
<gene>
    <name evidence="5" type="ORF">HNQ37_001119</name>
</gene>
<evidence type="ECO:0000313" key="5">
    <source>
        <dbReference type="EMBL" id="MBB5888227.1"/>
    </source>
</evidence>
<organism evidence="5 6">
    <name type="scientific">Lactovum miscens</name>
    <dbReference type="NCBI Taxonomy" id="190387"/>
    <lineage>
        <taxon>Bacteria</taxon>
        <taxon>Bacillati</taxon>
        <taxon>Bacillota</taxon>
        <taxon>Bacilli</taxon>
        <taxon>Lactobacillales</taxon>
        <taxon>Streptococcaceae</taxon>
        <taxon>Lactovum</taxon>
    </lineage>
</organism>
<evidence type="ECO:0000256" key="2">
    <source>
        <dbReference type="ARBA" id="ARBA00023125"/>
    </source>
</evidence>